<dbReference type="CDD" id="cd04301">
    <property type="entry name" value="NAT_SF"/>
    <property type="match status" value="1"/>
</dbReference>
<dbReference type="AlphaFoldDB" id="A0A168KQX8"/>
<proteinExistence type="predicted"/>
<sequence>MLIVNIREIKEDDAENHLSLCIKLDNETKFMLYEPGERTTTVERQREFVHSQITSEDSTIFVVEHENQLVGHLIVNGGKVKRIKHVGYLVVGILKEYTGQGIGTGLFNALENWRIGTGIKRLELSVMVHNEAAVSLYKKMGFEIEGIKKKSLIIDGKYIDEYYMGKTFE</sequence>
<dbReference type="PROSITE" id="PS51186">
    <property type="entry name" value="GNAT"/>
    <property type="match status" value="1"/>
</dbReference>
<protein>
    <submittedName>
        <fullName evidence="2">GCN5 family acetyltransferase</fullName>
    </submittedName>
</protein>
<accession>A0A168KQX8</accession>
<name>A0A168KQX8_9BACL</name>
<keyword evidence="2" id="KW-0808">Transferase</keyword>
<organism evidence="2 3">
    <name type="scientific">Paenibacillus antarcticus</name>
    <dbReference type="NCBI Taxonomy" id="253703"/>
    <lineage>
        <taxon>Bacteria</taxon>
        <taxon>Bacillati</taxon>
        <taxon>Bacillota</taxon>
        <taxon>Bacilli</taxon>
        <taxon>Bacillales</taxon>
        <taxon>Paenibacillaceae</taxon>
        <taxon>Paenibacillus</taxon>
    </lineage>
</organism>
<dbReference type="EMBL" id="LVJI01000036">
    <property type="protein sequence ID" value="OAB42349.1"/>
    <property type="molecule type" value="Genomic_DNA"/>
</dbReference>
<gene>
    <name evidence="2" type="ORF">PBAT_20330</name>
</gene>
<dbReference type="PANTHER" id="PTHR43415">
    <property type="entry name" value="SPERMIDINE N(1)-ACETYLTRANSFERASE"/>
    <property type="match status" value="1"/>
</dbReference>
<feature type="domain" description="N-acetyltransferase" evidence="1">
    <location>
        <begin position="4"/>
        <end position="169"/>
    </location>
</feature>
<dbReference type="InterPro" id="IPR016181">
    <property type="entry name" value="Acyl_CoA_acyltransferase"/>
</dbReference>
<dbReference type="InterPro" id="IPR000182">
    <property type="entry name" value="GNAT_dom"/>
</dbReference>
<dbReference type="Pfam" id="PF00583">
    <property type="entry name" value="Acetyltransf_1"/>
    <property type="match status" value="1"/>
</dbReference>
<evidence type="ECO:0000313" key="2">
    <source>
        <dbReference type="EMBL" id="OAB42349.1"/>
    </source>
</evidence>
<dbReference type="SUPFAM" id="SSF55729">
    <property type="entry name" value="Acyl-CoA N-acyltransferases (Nat)"/>
    <property type="match status" value="1"/>
</dbReference>
<dbReference type="PANTHER" id="PTHR43415:SF3">
    <property type="entry name" value="GNAT-FAMILY ACETYLTRANSFERASE"/>
    <property type="match status" value="1"/>
</dbReference>
<comment type="caution">
    <text evidence="2">The sequence shown here is derived from an EMBL/GenBank/DDBJ whole genome shotgun (WGS) entry which is preliminary data.</text>
</comment>
<evidence type="ECO:0000313" key="3">
    <source>
        <dbReference type="Proteomes" id="UP000077355"/>
    </source>
</evidence>
<dbReference type="Proteomes" id="UP000077355">
    <property type="component" value="Unassembled WGS sequence"/>
</dbReference>
<keyword evidence="3" id="KW-1185">Reference proteome</keyword>
<dbReference type="GO" id="GO:0016747">
    <property type="term" value="F:acyltransferase activity, transferring groups other than amino-acyl groups"/>
    <property type="evidence" value="ECO:0007669"/>
    <property type="project" value="InterPro"/>
</dbReference>
<dbReference type="Gene3D" id="3.40.630.30">
    <property type="match status" value="1"/>
</dbReference>
<reference evidence="2 3" key="1">
    <citation type="submission" date="2016-03" db="EMBL/GenBank/DDBJ databases">
        <title>Draft genome sequence of Paenibacillus antarcticus CECT 5836.</title>
        <authorList>
            <person name="Shin S.-K."/>
            <person name="Yi H."/>
        </authorList>
    </citation>
    <scope>NUCLEOTIDE SEQUENCE [LARGE SCALE GENOMIC DNA]</scope>
    <source>
        <strain evidence="2 3">CECT 5836</strain>
    </source>
</reference>
<evidence type="ECO:0000259" key="1">
    <source>
        <dbReference type="PROSITE" id="PS51186"/>
    </source>
</evidence>